<dbReference type="Proteomes" id="UP000284842">
    <property type="component" value="Unassembled WGS sequence"/>
</dbReference>
<evidence type="ECO:0000256" key="1">
    <source>
        <dbReference type="SAM" id="MobiDB-lite"/>
    </source>
</evidence>
<comment type="caution">
    <text evidence="2">The sequence shown here is derived from an EMBL/GenBank/DDBJ whole genome shotgun (WGS) entry which is preliminary data.</text>
</comment>
<proteinExistence type="predicted"/>
<gene>
    <name evidence="2" type="ORF">CVT24_006518</name>
</gene>
<sequence>MPTPTNFAFIIEYYGATTDDEDCEEVKTMVQRCFRAQTTKVFPQFLCDQGLNDNLLGFREAAVRNRDEAVQVALDTILNSVCVAGSTFVNGHEWWTEGLLKIGYTGDYGKASVKETYNCGMCKGINHVDANCPFLSIPGFPAPTEDAKGIRPRVEHPATPEPANQTTATTGNPFNALDAAGEEFTKVVAKLRNKGKGKGKEREGKGDKKPRRK</sequence>
<dbReference type="EMBL" id="NHTK01005384">
    <property type="protein sequence ID" value="PPQ80081.1"/>
    <property type="molecule type" value="Genomic_DNA"/>
</dbReference>
<evidence type="ECO:0000313" key="3">
    <source>
        <dbReference type="Proteomes" id="UP000284842"/>
    </source>
</evidence>
<dbReference type="AlphaFoldDB" id="A0A409WNK6"/>
<name>A0A409WNK6_9AGAR</name>
<protein>
    <submittedName>
        <fullName evidence="2">Uncharacterized protein</fullName>
    </submittedName>
</protein>
<feature type="region of interest" description="Disordered" evidence="1">
    <location>
        <begin position="145"/>
        <end position="176"/>
    </location>
</feature>
<keyword evidence="3" id="KW-1185">Reference proteome</keyword>
<reference evidence="2 3" key="1">
    <citation type="journal article" date="2018" name="Evol. Lett.">
        <title>Horizontal gene cluster transfer increased hallucinogenic mushroom diversity.</title>
        <authorList>
            <person name="Reynolds H.T."/>
            <person name="Vijayakumar V."/>
            <person name="Gluck-Thaler E."/>
            <person name="Korotkin H.B."/>
            <person name="Matheny P.B."/>
            <person name="Slot J.C."/>
        </authorList>
    </citation>
    <scope>NUCLEOTIDE SEQUENCE [LARGE SCALE GENOMIC DNA]</scope>
    <source>
        <strain evidence="2 3">2629</strain>
    </source>
</reference>
<accession>A0A409WNK6</accession>
<organism evidence="2 3">
    <name type="scientific">Panaeolus cyanescens</name>
    <dbReference type="NCBI Taxonomy" id="181874"/>
    <lineage>
        <taxon>Eukaryota</taxon>
        <taxon>Fungi</taxon>
        <taxon>Dikarya</taxon>
        <taxon>Basidiomycota</taxon>
        <taxon>Agaricomycotina</taxon>
        <taxon>Agaricomycetes</taxon>
        <taxon>Agaricomycetidae</taxon>
        <taxon>Agaricales</taxon>
        <taxon>Agaricineae</taxon>
        <taxon>Galeropsidaceae</taxon>
        <taxon>Panaeolus</taxon>
    </lineage>
</organism>
<evidence type="ECO:0000313" key="2">
    <source>
        <dbReference type="EMBL" id="PPQ80081.1"/>
    </source>
</evidence>
<dbReference type="InParanoid" id="A0A409WNK6"/>
<feature type="compositionally biased region" description="Basic and acidic residues" evidence="1">
    <location>
        <begin position="198"/>
        <end position="207"/>
    </location>
</feature>
<feature type="compositionally biased region" description="Polar residues" evidence="1">
    <location>
        <begin position="162"/>
        <end position="173"/>
    </location>
</feature>
<feature type="region of interest" description="Disordered" evidence="1">
    <location>
        <begin position="190"/>
        <end position="213"/>
    </location>
</feature>
<feature type="compositionally biased region" description="Basic and acidic residues" evidence="1">
    <location>
        <begin position="145"/>
        <end position="158"/>
    </location>
</feature>